<sequence>MVAASLYGVTQLLVLSSPIRSVRMSTVLLTIAVGVYGAGVGAALLELAYTRGVAEASGESLTEVVKTASYAVDPVIEELMKLAPLLLVAWNIRVRRQWGLTDYVVLGAALGAGFGLLEAVARYALDADRAIQLPAGGWAVPDSLRAPYIPGVEQVFSAWFPAPQGVLELGDPAPAAATSPHLVYTALAALGVGVLLRGRGWARALGVLPLAATSALHMLTNYAAAHPMDPDAADWVDTFEGMLWALPLVCLVVAMAVDLRQLWRGSRPCQVSCCRRSARAGPA</sequence>
<organism evidence="2 3">
    <name type="scientific">Streptomyces antimycoticus</name>
    <dbReference type="NCBI Taxonomy" id="68175"/>
    <lineage>
        <taxon>Bacteria</taxon>
        <taxon>Bacillati</taxon>
        <taxon>Actinomycetota</taxon>
        <taxon>Actinomycetes</taxon>
        <taxon>Kitasatosporales</taxon>
        <taxon>Streptomycetaceae</taxon>
        <taxon>Streptomyces</taxon>
        <taxon>Streptomyces violaceusniger group</taxon>
    </lineage>
</organism>
<keyword evidence="1" id="KW-0472">Membrane</keyword>
<dbReference type="Proteomes" id="UP000299290">
    <property type="component" value="Unassembled WGS sequence"/>
</dbReference>
<gene>
    <name evidence="2" type="ORF">SANT12839_065660</name>
</gene>
<evidence type="ECO:0000256" key="1">
    <source>
        <dbReference type="SAM" id="Phobius"/>
    </source>
</evidence>
<keyword evidence="1" id="KW-0812">Transmembrane</keyword>
<protein>
    <recommendedName>
        <fullName evidence="4">Protease PrsW</fullName>
    </recommendedName>
</protein>
<keyword evidence="3" id="KW-1185">Reference proteome</keyword>
<dbReference type="InterPro" id="IPR026898">
    <property type="entry name" value="PrsW"/>
</dbReference>
<feature type="transmembrane region" description="Helical" evidence="1">
    <location>
        <begin position="241"/>
        <end position="259"/>
    </location>
</feature>
<feature type="transmembrane region" description="Helical" evidence="1">
    <location>
        <begin position="205"/>
        <end position="225"/>
    </location>
</feature>
<reference evidence="2 3" key="1">
    <citation type="journal article" date="2020" name="Int. J. Syst. Evol. Microbiol.">
        <title>Reclassification of Streptomyces castelarensis and Streptomyces sporoclivatus as later heterotypic synonyms of Streptomyces antimycoticus.</title>
        <authorList>
            <person name="Komaki H."/>
            <person name="Tamura T."/>
        </authorList>
    </citation>
    <scope>NUCLEOTIDE SEQUENCE [LARGE SCALE GENOMIC DNA]</scope>
    <source>
        <strain evidence="2 3">NBRC 12839</strain>
    </source>
</reference>
<accession>A0A4D4KBZ8</accession>
<dbReference type="AlphaFoldDB" id="A0A4D4KBZ8"/>
<evidence type="ECO:0000313" key="3">
    <source>
        <dbReference type="Proteomes" id="UP000299290"/>
    </source>
</evidence>
<dbReference type="EMBL" id="BJHV01000001">
    <property type="protein sequence ID" value="GDY45684.1"/>
    <property type="molecule type" value="Genomic_DNA"/>
</dbReference>
<dbReference type="Pfam" id="PF13367">
    <property type="entry name" value="PrsW-protease"/>
    <property type="match status" value="1"/>
</dbReference>
<feature type="transmembrane region" description="Helical" evidence="1">
    <location>
        <begin position="103"/>
        <end position="125"/>
    </location>
</feature>
<keyword evidence="1" id="KW-1133">Transmembrane helix</keyword>
<evidence type="ECO:0008006" key="4">
    <source>
        <dbReference type="Google" id="ProtNLM"/>
    </source>
</evidence>
<feature type="transmembrane region" description="Helical" evidence="1">
    <location>
        <begin position="181"/>
        <end position="198"/>
    </location>
</feature>
<feature type="transmembrane region" description="Helical" evidence="1">
    <location>
        <begin position="26"/>
        <end position="45"/>
    </location>
</feature>
<name>A0A4D4KBZ8_9ACTN</name>
<proteinExistence type="predicted"/>
<comment type="caution">
    <text evidence="2">The sequence shown here is derived from an EMBL/GenBank/DDBJ whole genome shotgun (WGS) entry which is preliminary data.</text>
</comment>
<evidence type="ECO:0000313" key="2">
    <source>
        <dbReference type="EMBL" id="GDY45684.1"/>
    </source>
</evidence>
<dbReference type="GO" id="GO:0008233">
    <property type="term" value="F:peptidase activity"/>
    <property type="evidence" value="ECO:0007669"/>
    <property type="project" value="InterPro"/>
</dbReference>